<organism evidence="1 2">
    <name type="scientific">Streptomyces flaveolus</name>
    <dbReference type="NCBI Taxonomy" id="67297"/>
    <lineage>
        <taxon>Bacteria</taxon>
        <taxon>Bacillati</taxon>
        <taxon>Actinomycetota</taxon>
        <taxon>Actinomycetes</taxon>
        <taxon>Kitasatosporales</taxon>
        <taxon>Streptomycetaceae</taxon>
        <taxon>Streptomyces</taxon>
    </lineage>
</organism>
<name>A0ABV1VIL5_9ACTN</name>
<dbReference type="RefSeq" id="WP_350720117.1">
    <property type="nucleotide sequence ID" value="NZ_JBEPCO010000018.1"/>
</dbReference>
<keyword evidence="2" id="KW-1185">Reference proteome</keyword>
<dbReference type="Proteomes" id="UP001490330">
    <property type="component" value="Unassembled WGS sequence"/>
</dbReference>
<proteinExistence type="predicted"/>
<dbReference type="EMBL" id="JBEPCV010000021">
    <property type="protein sequence ID" value="MER6906333.1"/>
    <property type="molecule type" value="Genomic_DNA"/>
</dbReference>
<sequence>MLIAACQRTGMGRESAEAYLQLEQQRDRAKGRETASWRTWRACWAGPSRQCERACDRASMRRKPVQTC</sequence>
<accession>A0ABV1VIL5</accession>
<comment type="caution">
    <text evidence="1">The sequence shown here is derived from an EMBL/GenBank/DDBJ whole genome shotgun (WGS) entry which is preliminary data.</text>
</comment>
<protein>
    <submittedName>
        <fullName evidence="1">Uncharacterized protein</fullName>
    </submittedName>
</protein>
<reference evidence="1 2" key="1">
    <citation type="submission" date="2024-06" db="EMBL/GenBank/DDBJ databases">
        <title>The Natural Products Discovery Center: Release of the First 8490 Sequenced Strains for Exploring Actinobacteria Biosynthetic Diversity.</title>
        <authorList>
            <person name="Kalkreuter E."/>
            <person name="Kautsar S.A."/>
            <person name="Yang D."/>
            <person name="Bader C.D."/>
            <person name="Teijaro C.N."/>
            <person name="Fluegel L."/>
            <person name="Davis C.M."/>
            <person name="Simpson J.R."/>
            <person name="Lauterbach L."/>
            <person name="Steele A.D."/>
            <person name="Gui C."/>
            <person name="Meng S."/>
            <person name="Li G."/>
            <person name="Viehrig K."/>
            <person name="Ye F."/>
            <person name="Su P."/>
            <person name="Kiefer A.F."/>
            <person name="Nichols A."/>
            <person name="Cepeda A.J."/>
            <person name="Yan W."/>
            <person name="Fan B."/>
            <person name="Jiang Y."/>
            <person name="Adhikari A."/>
            <person name="Zheng C.-J."/>
            <person name="Schuster L."/>
            <person name="Cowan T.M."/>
            <person name="Smanski M.J."/>
            <person name="Chevrette M.G."/>
            <person name="De Carvalho L.P.S."/>
            <person name="Shen B."/>
        </authorList>
    </citation>
    <scope>NUCLEOTIDE SEQUENCE [LARGE SCALE GENOMIC DNA]</scope>
    <source>
        <strain evidence="1 2">NPDC000632</strain>
    </source>
</reference>
<evidence type="ECO:0000313" key="1">
    <source>
        <dbReference type="EMBL" id="MER6906333.1"/>
    </source>
</evidence>
<gene>
    <name evidence="1" type="ORF">ABT322_21735</name>
</gene>
<evidence type="ECO:0000313" key="2">
    <source>
        <dbReference type="Proteomes" id="UP001490330"/>
    </source>
</evidence>